<dbReference type="InterPro" id="IPR000182">
    <property type="entry name" value="GNAT_dom"/>
</dbReference>
<sequence length="390" mass="42198">MAEVPPGPSALPASPAEIIPFPGVGCAIPGEGGERGCGRGDAAIPGVGQQQQVSEGKGTSKATQNHLYSHPAVLHFHTQTQQQQQLNGLINAAEDGLACTHHSRLHSHHHYPAHRPSDSPGALTEHRDGTGGARAGAQEGSNFGDIHNSDCQGQHCPPQNHSYSNNNHSMNSMLTLSEEASWRGDRARTEPRPSPADPPAVAGLGTPGAGVELEAALDGAYTVEAPVSEMARVVLNSSGGEQGEEEEPIQYVRYESELQMPDIMRLITKDLSEPYSIYTYRYFIHNWPKLCFLLKKKSEGVSPDNDCFPMSVLIERSQSPIPVHLSSAMVREECVGAIVCKLDMHKKMFRRGYIAMLAVDSKYRRKGIGTNLVKKAIYAMVDGDCDEVCA</sequence>
<protein>
    <submittedName>
        <fullName evidence="6">NAA30 acetyltransferase</fullName>
    </submittedName>
</protein>
<feature type="domain" description="N-acetyltransferase" evidence="5">
    <location>
        <begin position="250"/>
        <end position="390"/>
    </location>
</feature>
<dbReference type="Proteomes" id="UP000736164">
    <property type="component" value="Unassembled WGS sequence"/>
</dbReference>
<feature type="compositionally biased region" description="Low complexity" evidence="4">
    <location>
        <begin position="160"/>
        <end position="177"/>
    </location>
</feature>
<name>A0A8J7NLV9_ATRSP</name>
<gene>
    <name evidence="6" type="primary">Naa30</name>
    <name evidence="6" type="ORF">GTO95_0016100</name>
</gene>
<dbReference type="PROSITE" id="PS51186">
    <property type="entry name" value="GNAT"/>
    <property type="match status" value="1"/>
</dbReference>
<comment type="similarity">
    <text evidence="3">Belongs to the acetyltransferase family. MAK3 subfamily.</text>
</comment>
<dbReference type="SUPFAM" id="SSF55729">
    <property type="entry name" value="Acyl-CoA N-acyltransferases (Nat)"/>
    <property type="match status" value="1"/>
</dbReference>
<dbReference type="InterPro" id="IPR044542">
    <property type="entry name" value="NAA30-like"/>
</dbReference>
<accession>A0A8J7NLV9</accession>
<dbReference type="CDD" id="cd04301">
    <property type="entry name" value="NAT_SF"/>
    <property type="match status" value="1"/>
</dbReference>
<evidence type="ECO:0000313" key="6">
    <source>
        <dbReference type="EMBL" id="MBN3314535.1"/>
    </source>
</evidence>
<evidence type="ECO:0000256" key="3">
    <source>
        <dbReference type="ARBA" id="ARBA00024025"/>
    </source>
</evidence>
<feature type="non-terminal residue" evidence="6">
    <location>
        <position position="390"/>
    </location>
</feature>
<comment type="caution">
    <text evidence="6">The sequence shown here is derived from an EMBL/GenBank/DDBJ whole genome shotgun (WGS) entry which is preliminary data.</text>
</comment>
<keyword evidence="2" id="KW-0012">Acyltransferase</keyword>
<proteinExistence type="inferred from homology"/>
<dbReference type="Gene3D" id="3.40.630.30">
    <property type="match status" value="1"/>
</dbReference>
<dbReference type="Pfam" id="PF00583">
    <property type="entry name" value="Acetyltransf_1"/>
    <property type="match status" value="1"/>
</dbReference>
<evidence type="ECO:0000256" key="1">
    <source>
        <dbReference type="ARBA" id="ARBA00022679"/>
    </source>
</evidence>
<dbReference type="InterPro" id="IPR016181">
    <property type="entry name" value="Acyl_CoA_acyltransferase"/>
</dbReference>
<feature type="non-terminal residue" evidence="6">
    <location>
        <position position="1"/>
    </location>
</feature>
<keyword evidence="7" id="KW-1185">Reference proteome</keyword>
<feature type="compositionally biased region" description="Basic and acidic residues" evidence="4">
    <location>
        <begin position="180"/>
        <end position="191"/>
    </location>
</feature>
<organism evidence="6 7">
    <name type="scientific">Atractosteus spatula</name>
    <name type="common">Alligator gar</name>
    <name type="synonym">Lepisosteus spatula</name>
    <dbReference type="NCBI Taxonomy" id="7917"/>
    <lineage>
        <taxon>Eukaryota</taxon>
        <taxon>Metazoa</taxon>
        <taxon>Chordata</taxon>
        <taxon>Craniata</taxon>
        <taxon>Vertebrata</taxon>
        <taxon>Euteleostomi</taxon>
        <taxon>Actinopterygii</taxon>
        <taxon>Neopterygii</taxon>
        <taxon>Holostei</taxon>
        <taxon>Semionotiformes</taxon>
        <taxon>Lepisosteidae</taxon>
        <taxon>Atractosteus</taxon>
    </lineage>
</organism>
<dbReference type="EMBL" id="JAAWVO010015741">
    <property type="protein sequence ID" value="MBN3314535.1"/>
    <property type="molecule type" value="Genomic_DNA"/>
</dbReference>
<keyword evidence="1" id="KW-0808">Transferase</keyword>
<evidence type="ECO:0000259" key="5">
    <source>
        <dbReference type="PROSITE" id="PS51186"/>
    </source>
</evidence>
<dbReference type="GO" id="GO:0004596">
    <property type="term" value="F:protein-N-terminal amino-acid acetyltransferase activity"/>
    <property type="evidence" value="ECO:0007669"/>
    <property type="project" value="InterPro"/>
</dbReference>
<dbReference type="PANTHER" id="PTHR45896">
    <property type="entry name" value="N-ALPHA-ACETYLTRANSFERASE 30"/>
    <property type="match status" value="1"/>
</dbReference>
<dbReference type="PANTHER" id="PTHR45896:SF1">
    <property type="entry name" value="N-ALPHA-ACETYLTRANSFERASE 30"/>
    <property type="match status" value="1"/>
</dbReference>
<evidence type="ECO:0000256" key="2">
    <source>
        <dbReference type="ARBA" id="ARBA00023315"/>
    </source>
</evidence>
<dbReference type="AlphaFoldDB" id="A0A8J7NLV9"/>
<reference evidence="6" key="1">
    <citation type="journal article" date="2021" name="Cell">
        <title>Tracing the genetic footprints of vertebrate landing in non-teleost ray-finned fishes.</title>
        <authorList>
            <person name="Bi X."/>
            <person name="Wang K."/>
            <person name="Yang L."/>
            <person name="Pan H."/>
            <person name="Jiang H."/>
            <person name="Wei Q."/>
            <person name="Fang M."/>
            <person name="Yu H."/>
            <person name="Zhu C."/>
            <person name="Cai Y."/>
            <person name="He Y."/>
            <person name="Gan X."/>
            <person name="Zeng H."/>
            <person name="Yu D."/>
            <person name="Zhu Y."/>
            <person name="Jiang H."/>
            <person name="Qiu Q."/>
            <person name="Yang H."/>
            <person name="Zhang Y.E."/>
            <person name="Wang W."/>
            <person name="Zhu M."/>
            <person name="He S."/>
            <person name="Zhang G."/>
        </authorList>
    </citation>
    <scope>NUCLEOTIDE SEQUENCE</scope>
    <source>
        <strain evidence="6">Allg_001</strain>
    </source>
</reference>
<feature type="region of interest" description="Disordered" evidence="4">
    <location>
        <begin position="104"/>
        <end position="207"/>
    </location>
</feature>
<evidence type="ECO:0000313" key="7">
    <source>
        <dbReference type="Proteomes" id="UP000736164"/>
    </source>
</evidence>
<evidence type="ECO:0000256" key="4">
    <source>
        <dbReference type="SAM" id="MobiDB-lite"/>
    </source>
</evidence>
<feature type="compositionally biased region" description="Basic residues" evidence="4">
    <location>
        <begin position="104"/>
        <end position="113"/>
    </location>
</feature>
<dbReference type="GO" id="GO:0031417">
    <property type="term" value="C:NatC complex"/>
    <property type="evidence" value="ECO:0007669"/>
    <property type="project" value="TreeGrafter"/>
</dbReference>